<dbReference type="Pfam" id="PF13174">
    <property type="entry name" value="TPR_6"/>
    <property type="match status" value="1"/>
</dbReference>
<dbReference type="Pfam" id="PF13181">
    <property type="entry name" value="TPR_8"/>
    <property type="match status" value="1"/>
</dbReference>
<reference evidence="2 3" key="1">
    <citation type="submission" date="2020-10" db="EMBL/GenBank/DDBJ databases">
        <title>Phylogeny of dyella-like bacteria.</title>
        <authorList>
            <person name="Fu J."/>
        </authorList>
    </citation>
    <scope>NUCLEOTIDE SEQUENCE [LARGE SCALE GENOMIC DNA]</scope>
    <source>
        <strain evidence="2 3">DKC-1</strain>
    </source>
</reference>
<keyword evidence="3" id="KW-1185">Reference proteome</keyword>
<feature type="repeat" description="TPR" evidence="1">
    <location>
        <begin position="319"/>
        <end position="352"/>
    </location>
</feature>
<dbReference type="InterPro" id="IPR011990">
    <property type="entry name" value="TPR-like_helical_dom_sf"/>
</dbReference>
<gene>
    <name evidence="2" type="ORF">ISP14_06715</name>
</gene>
<dbReference type="SMART" id="SM00028">
    <property type="entry name" value="TPR"/>
    <property type="match status" value="10"/>
</dbReference>
<feature type="repeat" description="TPR" evidence="1">
    <location>
        <begin position="216"/>
        <end position="249"/>
    </location>
</feature>
<feature type="repeat" description="TPR" evidence="1">
    <location>
        <begin position="148"/>
        <end position="181"/>
    </location>
</feature>
<proteinExistence type="predicted"/>
<dbReference type="InterPro" id="IPR027417">
    <property type="entry name" value="P-loop_NTPase"/>
</dbReference>
<dbReference type="PROSITE" id="PS50005">
    <property type="entry name" value="TPR"/>
    <property type="match status" value="4"/>
</dbReference>
<evidence type="ECO:0000313" key="3">
    <source>
        <dbReference type="Proteomes" id="UP001620397"/>
    </source>
</evidence>
<dbReference type="InterPro" id="IPR037919">
    <property type="entry name" value="OGT"/>
</dbReference>
<dbReference type="Pfam" id="PF13469">
    <property type="entry name" value="Sulfotransfer_3"/>
    <property type="match status" value="1"/>
</dbReference>
<dbReference type="InterPro" id="IPR019734">
    <property type="entry name" value="TPR_rpt"/>
</dbReference>
<dbReference type="SUPFAM" id="SSF52540">
    <property type="entry name" value="P-loop containing nucleoside triphosphate hydrolases"/>
    <property type="match status" value="1"/>
</dbReference>
<sequence length="711" mass="78600">MSSDVGQEAPSLPDTLRRAWDAWHAGMTEQAHELGQRALAAWPGQPDALHLLGLMEHAAGKLDQAITHLHEACRAPSARAVHVSDLAELCRQRGWLADAEVAARRAVTMDPSLLAGWNNLGVVLKEAGRFEESRACLERVIAHRPDWAEAHNNLANTCRRLGCFELAERHYRRALALQPGYAQAHSNLAYLWSEQGHYEVAMAEARRAIALNPHLVEAYLNLAEVEGARRHHDAALQALDQAFALAPQNPFVLVACATALCRLQRLPEALRFARDAVACAPQRADAHHALATVLKSLGQTDEALIEFEHAVQLPGTWAEEALLDRALLLQEAGREDEADRAFERALEAFPDSATILAGRADRHTFTADDPAFALFDAFLAEGTRHPLRQRIAMHFALGKAYLDVKDPAHAFAHFDEGNRLHRATFDYDAAAEGRWMAKVAATFTAGRCARLTGLGEATELPVFVIGMPRSGTTLIEQILASHPLVTGAGELSALQQVFECQGNYPDSWAALADARTDDTRPVLKQLGRAYLEQVAPLAQGRLRVIDKMPANHRYAGAIPSILPGARIIHVRRDPVDTCLSCYTKLFAGDQSFTYDQTELGAYYRDYEQLMAHWRRVLPADRFLEVDYEAVIEDLEGEARRMVAFLGLPWDDACLRFHESRRVVLTASVNQVRRPIYTSSKGRWQGHAAYLQPLLQSLGHASGTVHDQAADG</sequence>
<feature type="repeat" description="TPR" evidence="1">
    <location>
        <begin position="182"/>
        <end position="215"/>
    </location>
</feature>
<evidence type="ECO:0000313" key="2">
    <source>
        <dbReference type="EMBL" id="MFK2930486.1"/>
    </source>
</evidence>
<dbReference type="SUPFAM" id="SSF48452">
    <property type="entry name" value="TPR-like"/>
    <property type="match status" value="3"/>
</dbReference>
<dbReference type="Gene3D" id="3.40.50.300">
    <property type="entry name" value="P-loop containing nucleotide triphosphate hydrolases"/>
    <property type="match status" value="1"/>
</dbReference>
<dbReference type="Gene3D" id="1.25.40.10">
    <property type="entry name" value="Tetratricopeptide repeat domain"/>
    <property type="match status" value="2"/>
</dbReference>
<name>A0ABW8KEP3_9GAMM</name>
<dbReference type="Proteomes" id="UP001620397">
    <property type="component" value="Unassembled WGS sequence"/>
</dbReference>
<dbReference type="Pfam" id="PF13424">
    <property type="entry name" value="TPR_12"/>
    <property type="match status" value="1"/>
</dbReference>
<organism evidence="2 3">
    <name type="scientific">Dyella agri</name>
    <dbReference type="NCBI Taxonomy" id="1926869"/>
    <lineage>
        <taxon>Bacteria</taxon>
        <taxon>Pseudomonadati</taxon>
        <taxon>Pseudomonadota</taxon>
        <taxon>Gammaproteobacteria</taxon>
        <taxon>Lysobacterales</taxon>
        <taxon>Rhodanobacteraceae</taxon>
        <taxon>Dyella</taxon>
    </lineage>
</organism>
<dbReference type="PANTHER" id="PTHR44366:SF1">
    <property type="entry name" value="UDP-N-ACETYLGLUCOSAMINE--PEPTIDE N-ACETYLGLUCOSAMINYLTRANSFERASE 110 KDA SUBUNIT"/>
    <property type="match status" value="1"/>
</dbReference>
<dbReference type="PANTHER" id="PTHR44366">
    <property type="entry name" value="UDP-N-ACETYLGLUCOSAMINE--PEPTIDE N-ACETYLGLUCOSAMINYLTRANSFERASE 110 KDA SUBUNIT"/>
    <property type="match status" value="1"/>
</dbReference>
<evidence type="ECO:0000256" key="1">
    <source>
        <dbReference type="PROSITE-ProRule" id="PRU00339"/>
    </source>
</evidence>
<keyword evidence="1" id="KW-0802">TPR repeat</keyword>
<dbReference type="EMBL" id="JADIKL010000003">
    <property type="protein sequence ID" value="MFK2930486.1"/>
    <property type="molecule type" value="Genomic_DNA"/>
</dbReference>
<dbReference type="Pfam" id="PF13432">
    <property type="entry name" value="TPR_16"/>
    <property type="match status" value="2"/>
</dbReference>
<comment type="caution">
    <text evidence="2">The sequence shown here is derived from an EMBL/GenBank/DDBJ whole genome shotgun (WGS) entry which is preliminary data.</text>
</comment>
<protein>
    <submittedName>
        <fullName evidence="2">Sulfotransferase</fullName>
    </submittedName>
</protein>
<accession>A0ABW8KEP3</accession>